<dbReference type="GeneID" id="30000186"/>
<dbReference type="RefSeq" id="YP_009313053.1">
    <property type="nucleotide sequence ID" value="NC_031655.1"/>
</dbReference>
<dbReference type="InterPro" id="IPR036904">
    <property type="entry name" value="NblA_sf"/>
</dbReference>
<dbReference type="Pfam" id="PF04485">
    <property type="entry name" value="NblA"/>
    <property type="match status" value="1"/>
</dbReference>
<dbReference type="Gene3D" id="1.10.287.670">
    <property type="entry name" value="Phycobilisome degradation protein NblA"/>
    <property type="match status" value="1"/>
</dbReference>
<dbReference type="InterPro" id="IPR007574">
    <property type="entry name" value="NblA"/>
</dbReference>
<comment type="similarity">
    <text evidence="1">Belongs to the ycf18/nblA family.</text>
</comment>
<geneLocation type="chloroplast" evidence="3"/>
<keyword evidence="3" id="KW-0150">Chloroplast</keyword>
<evidence type="ECO:0000256" key="1">
    <source>
        <dbReference type="ARBA" id="ARBA00008091"/>
    </source>
</evidence>
<evidence type="ECO:0000256" key="2">
    <source>
        <dbReference type="ARBA" id="ARBA00021553"/>
    </source>
</evidence>
<organism evidence="3">
    <name type="scientific">Dermonema virens</name>
    <dbReference type="NCBI Taxonomy" id="1077399"/>
    <lineage>
        <taxon>Eukaryota</taxon>
        <taxon>Rhodophyta</taxon>
        <taxon>Florideophyceae</taxon>
        <taxon>Nemaliophycidae</taxon>
        <taxon>Nemaliales</taxon>
        <taxon>Liagoraceae</taxon>
        <taxon>Dermonema</taxon>
    </lineage>
</organism>
<dbReference type="SUPFAM" id="SSF109859">
    <property type="entry name" value="NblA-like"/>
    <property type="match status" value="1"/>
</dbReference>
<protein>
    <recommendedName>
        <fullName evidence="2">Uncharacterized protein ycf18</fullName>
    </recommendedName>
</protein>
<dbReference type="EMBL" id="LT622863">
    <property type="protein sequence ID" value="SCW21307.1"/>
    <property type="molecule type" value="Genomic_DNA"/>
</dbReference>
<sequence>MNQPNNLSLEQQFKLTLIRNKLSILEVEKSKNYLCLTLEYMLIKDNIIKFLVKNQRI</sequence>
<dbReference type="AlphaFoldDB" id="A0A1G4NRL4"/>
<name>A0A1G4NRL4_9FLOR</name>
<keyword evidence="3" id="KW-0934">Plastid</keyword>
<gene>
    <name evidence="3" type="primary">nblA</name>
    <name evidence="3" type="ORF">BQ776_74</name>
</gene>
<evidence type="ECO:0000313" key="3">
    <source>
        <dbReference type="EMBL" id="SCW21307.1"/>
    </source>
</evidence>
<accession>A0A1G4NRL4</accession>
<proteinExistence type="inferred from homology"/>
<reference evidence="3" key="2">
    <citation type="submission" date="2016-10" db="EMBL/GenBank/DDBJ databases">
        <authorList>
            <person name="de Groot N.N."/>
        </authorList>
    </citation>
    <scope>NUCLEOTIDE SEQUENCE</scope>
    <source>
        <strain evidence="3">J.0258</strain>
    </source>
</reference>
<reference evidence="3" key="1">
    <citation type="submission" date="2016-10" db="EMBL/GenBank/DDBJ databases">
        <title>Chloroplast genomes as a tool to resolve red algal phylogenies: a case study in the Nemaliales.</title>
        <authorList>
            <person name="Costa J.F."/>
            <person name="Lin S.M."/>
            <person name="Macaya E.C."/>
            <person name="Fernandez-Garcia C."/>
            <person name="Verbruggen H."/>
        </authorList>
    </citation>
    <scope>NUCLEOTIDE SEQUENCE</scope>
    <source>
        <strain evidence="3">J.0258</strain>
    </source>
</reference>